<sequence>MDLVDTMRSAKSSIIRRFAHVQTVLPAMLSVDAIPNLLNLNNLSSKKTRVTVHPMQNVETVFVSVCLTIMEMVMFPVDLNVSSTVTVPVIKLVSGTSVRIHVHQELVERAQSAKY</sequence>
<proteinExistence type="predicted"/>
<evidence type="ECO:0000313" key="1">
    <source>
        <dbReference type="EMBL" id="CAG6607663.1"/>
    </source>
</evidence>
<protein>
    <submittedName>
        <fullName evidence="1">Uncharacterized protein</fullName>
    </submittedName>
</protein>
<dbReference type="EMBL" id="HBUF01008698">
    <property type="protein sequence ID" value="CAG6607663.1"/>
    <property type="molecule type" value="Transcribed_RNA"/>
</dbReference>
<dbReference type="AlphaFoldDB" id="A0A8D8LFS5"/>
<organism evidence="1">
    <name type="scientific">Cacopsylla melanoneura</name>
    <dbReference type="NCBI Taxonomy" id="428564"/>
    <lineage>
        <taxon>Eukaryota</taxon>
        <taxon>Metazoa</taxon>
        <taxon>Ecdysozoa</taxon>
        <taxon>Arthropoda</taxon>
        <taxon>Hexapoda</taxon>
        <taxon>Insecta</taxon>
        <taxon>Pterygota</taxon>
        <taxon>Neoptera</taxon>
        <taxon>Paraneoptera</taxon>
        <taxon>Hemiptera</taxon>
        <taxon>Sternorrhyncha</taxon>
        <taxon>Psylloidea</taxon>
        <taxon>Psyllidae</taxon>
        <taxon>Psyllinae</taxon>
        <taxon>Cacopsylla</taxon>
    </lineage>
</organism>
<reference evidence="1" key="1">
    <citation type="submission" date="2021-05" db="EMBL/GenBank/DDBJ databases">
        <authorList>
            <person name="Alioto T."/>
            <person name="Alioto T."/>
            <person name="Gomez Garrido J."/>
        </authorList>
    </citation>
    <scope>NUCLEOTIDE SEQUENCE</scope>
</reference>
<accession>A0A8D8LFS5</accession>
<name>A0A8D8LFS5_9HEMI</name>